<dbReference type="GO" id="GO:0003998">
    <property type="term" value="F:acylphosphatase activity"/>
    <property type="evidence" value="ECO:0007669"/>
    <property type="project" value="UniProtKB-EC"/>
</dbReference>
<dbReference type="RefSeq" id="WP_112058420.1">
    <property type="nucleotide sequence ID" value="NZ_UAWL01000006.1"/>
</dbReference>
<evidence type="ECO:0000256" key="6">
    <source>
        <dbReference type="ARBA" id="ARBA00022833"/>
    </source>
</evidence>
<evidence type="ECO:0000313" key="11">
    <source>
        <dbReference type="EMBL" id="SQB98181.1"/>
    </source>
</evidence>
<keyword evidence="11" id="KW-0808">Transferase</keyword>
<dbReference type="PROSITE" id="PS51160">
    <property type="entry name" value="ACYLPHOSPHATASE_3"/>
    <property type="match status" value="1"/>
</dbReference>
<dbReference type="Pfam" id="PF00708">
    <property type="entry name" value="Acylphosphatase"/>
    <property type="match status" value="1"/>
</dbReference>
<dbReference type="Gene3D" id="3.90.870.50">
    <property type="match status" value="1"/>
</dbReference>
<comment type="pathway">
    <text evidence="1">Protein modification; [NiFe] hydrogenase maturation.</text>
</comment>
<feature type="active site" evidence="8">
    <location>
        <position position="16"/>
    </location>
</feature>
<dbReference type="InterPro" id="IPR017968">
    <property type="entry name" value="Acylphosphatase_CS"/>
</dbReference>
<dbReference type="UniPathway" id="UPA00335"/>
<dbReference type="InterPro" id="IPR001792">
    <property type="entry name" value="Acylphosphatase-like_dom"/>
</dbReference>
<dbReference type="PROSITE" id="PS51163">
    <property type="entry name" value="YRDC"/>
    <property type="match status" value="1"/>
</dbReference>
<sequence length="865" mass="97222">MFELRVKGIVQGVGFRPFMYQLCTKLDIKGYIFNIGADAIIVCDMQYAPLITSPRQAQMPHIRVFYPVQIKSPNILLPNTKLQSFFDLFLGTFTKALPPIAKITELTISSMPTYPKIRIPQYFEILHSIKQPDKQHITLDSALPKDLATCKDCQDEISNPKNRHFGYYLTSCTNCGARYSIIKSLPYDRYNTAMKHFTLCKDCQDDYTNPMSRYYHAQPISCNNCAVPIMLYKNNSILAKDSQAIRVCADLLKDNQIICLKGLGGFVLICNAQSRSSIIALRQAKNREAKPLAIMAKDIQMALDIANLSPLEQEYLKSQIAPIIIATQNPQNPLNVDFESIAPHLNTIGILLANTPLLHILFGFIDFPIIYTSANLKSEPIITTLKSAKTKLKAITPYFLDFKRAIYHGIDDSIFRLIDNQMRPFRLARGATPHTITTPALKANHNILALGAQDKVNLCFGSAHHFLITPYIGDMASLETQNKYFQNLTFFKKIYSFTPAFIISDAHPQYQTTGIATYLCNQHNNSNPKTTALQNTKNPQNTHSQAPTHLQIYHHHAHLCAILAESNLPKDEQILGIIWDGSGYGESQKESQYKKNSIWGGEFLYGGFGGFERVGHFEEFLLLGGERAIKNIQYIAYALALQSQNTQMIQKYQALLPHALTSMANKALYTTCTSATHTSNICTSTIYTSSVGRLFDGVAALIGVLEHSSYEGESGGIFEAMYDSHINDYYEFYIKETKEVSTSTRDTHNVKKPNKHQEIITLDFISQIILDSQNHIAPYIIATKFINTLAHIALSFSLRFLRQTPNLKLIGLSGGVFQNKALCEKIALLFNQHHIQYIFHAKVPTNDNGISFGQAAFGAYHSQKE</sequence>
<dbReference type="InterPro" id="IPR041440">
    <property type="entry name" value="HypF_C"/>
</dbReference>
<keyword evidence="5" id="KW-0863">Zinc-finger</keyword>
<dbReference type="InterPro" id="IPR004421">
    <property type="entry name" value="Carbamoyltransferase_HypF"/>
</dbReference>
<dbReference type="GO" id="GO:0003725">
    <property type="term" value="F:double-stranded RNA binding"/>
    <property type="evidence" value="ECO:0007669"/>
    <property type="project" value="InterPro"/>
</dbReference>
<accession>A0A2X3BBC2</accession>
<dbReference type="PANTHER" id="PTHR42959">
    <property type="entry name" value="CARBAMOYLTRANSFERASE"/>
    <property type="match status" value="1"/>
</dbReference>
<evidence type="ECO:0000256" key="3">
    <source>
        <dbReference type="ARBA" id="ARBA00022598"/>
    </source>
</evidence>
<dbReference type="GO" id="GO:0016743">
    <property type="term" value="F:carboxyl- or carbamoyltransferase activity"/>
    <property type="evidence" value="ECO:0007669"/>
    <property type="project" value="InterPro"/>
</dbReference>
<dbReference type="SUPFAM" id="SSF55821">
    <property type="entry name" value="YrdC/RibB"/>
    <property type="match status" value="1"/>
</dbReference>
<dbReference type="Gene3D" id="3.30.110.120">
    <property type="match status" value="1"/>
</dbReference>
<dbReference type="InterPro" id="IPR011125">
    <property type="entry name" value="Znf_HypF"/>
</dbReference>
<comment type="catalytic activity">
    <reaction evidence="7">
        <text>C-terminal L-cysteinyl-[HypE protein] + carbamoyl phosphate + ATP + H2O = C-terminal S-carboxamide-L-cysteinyl-[HypE protein] + AMP + phosphate + diphosphate + H(+)</text>
        <dbReference type="Rhea" id="RHEA:55636"/>
        <dbReference type="Rhea" id="RHEA-COMP:14247"/>
        <dbReference type="Rhea" id="RHEA-COMP:14392"/>
        <dbReference type="ChEBI" id="CHEBI:15377"/>
        <dbReference type="ChEBI" id="CHEBI:15378"/>
        <dbReference type="ChEBI" id="CHEBI:30616"/>
        <dbReference type="ChEBI" id="CHEBI:33019"/>
        <dbReference type="ChEBI" id="CHEBI:43474"/>
        <dbReference type="ChEBI" id="CHEBI:58228"/>
        <dbReference type="ChEBI" id="CHEBI:76913"/>
        <dbReference type="ChEBI" id="CHEBI:139126"/>
        <dbReference type="ChEBI" id="CHEBI:456215"/>
    </reaction>
</comment>
<dbReference type="SUPFAM" id="SSF54975">
    <property type="entry name" value="Acylphosphatase/BLUF domain-like"/>
    <property type="match status" value="1"/>
</dbReference>
<dbReference type="PANTHER" id="PTHR42959:SF1">
    <property type="entry name" value="CARBAMOYLTRANSFERASE HYPF"/>
    <property type="match status" value="1"/>
</dbReference>
<evidence type="ECO:0000256" key="1">
    <source>
        <dbReference type="ARBA" id="ARBA00004711"/>
    </source>
</evidence>
<dbReference type="AlphaFoldDB" id="A0A2X3BBC2"/>
<keyword evidence="3" id="KW-0436">Ligase</keyword>
<evidence type="ECO:0000256" key="7">
    <source>
        <dbReference type="ARBA" id="ARBA00048220"/>
    </source>
</evidence>
<keyword evidence="8" id="KW-0378">Hydrolase</keyword>
<dbReference type="InterPro" id="IPR017945">
    <property type="entry name" value="DHBP_synth_RibB-like_a/b_dom"/>
</dbReference>
<evidence type="ECO:0000256" key="8">
    <source>
        <dbReference type="PROSITE-ProRule" id="PRU00520"/>
    </source>
</evidence>
<protein>
    <recommendedName>
        <fullName evidence="8">acylphosphatase</fullName>
        <ecNumber evidence="8">3.6.1.7</ecNumber>
    </recommendedName>
</protein>
<dbReference type="Gene3D" id="3.30.420.40">
    <property type="match status" value="1"/>
</dbReference>
<feature type="domain" description="YrdC-like" evidence="10">
    <location>
        <begin position="242"/>
        <end position="430"/>
    </location>
</feature>
<organism evidence="11 12">
    <name type="scientific">Helicobacter fennelliae</name>
    <dbReference type="NCBI Taxonomy" id="215"/>
    <lineage>
        <taxon>Bacteria</taxon>
        <taxon>Pseudomonadati</taxon>
        <taxon>Campylobacterota</taxon>
        <taxon>Epsilonproteobacteria</taxon>
        <taxon>Campylobacterales</taxon>
        <taxon>Helicobacteraceae</taxon>
        <taxon>Helicobacter</taxon>
    </lineage>
</organism>
<keyword evidence="6" id="KW-0862">Zinc</keyword>
<dbReference type="GO" id="GO:0008270">
    <property type="term" value="F:zinc ion binding"/>
    <property type="evidence" value="ECO:0007669"/>
    <property type="project" value="UniProtKB-KW"/>
</dbReference>
<dbReference type="GO" id="GO:0051604">
    <property type="term" value="P:protein maturation"/>
    <property type="evidence" value="ECO:0007669"/>
    <property type="project" value="TreeGrafter"/>
</dbReference>
<dbReference type="Pfam" id="PF07503">
    <property type="entry name" value="zf-HYPF"/>
    <property type="match status" value="2"/>
</dbReference>
<gene>
    <name evidence="11" type="primary">hypF</name>
    <name evidence="11" type="ORF">NCTC13102_00637</name>
</gene>
<dbReference type="InterPro" id="IPR055128">
    <property type="entry name" value="HypF_C_2"/>
</dbReference>
<dbReference type="PROSITE" id="PS00150">
    <property type="entry name" value="ACYLPHOSPHATASE_1"/>
    <property type="match status" value="1"/>
</dbReference>
<reference evidence="11 12" key="1">
    <citation type="submission" date="2018-06" db="EMBL/GenBank/DDBJ databases">
        <authorList>
            <consortium name="Pathogen Informatics"/>
            <person name="Doyle S."/>
        </authorList>
    </citation>
    <scope>NUCLEOTIDE SEQUENCE [LARGE SCALE GENOMIC DNA]</scope>
    <source>
        <strain evidence="11 12">NCTC13102</strain>
    </source>
</reference>
<name>A0A2X3BBC2_9HELI</name>
<feature type="domain" description="Acylphosphatase-like" evidence="9">
    <location>
        <begin position="1"/>
        <end position="127"/>
    </location>
</feature>
<dbReference type="GO" id="GO:0016874">
    <property type="term" value="F:ligase activity"/>
    <property type="evidence" value="ECO:0007669"/>
    <property type="project" value="UniProtKB-KW"/>
</dbReference>
<dbReference type="Pfam" id="PF17788">
    <property type="entry name" value="HypF_C"/>
    <property type="match status" value="1"/>
</dbReference>
<dbReference type="InterPro" id="IPR051060">
    <property type="entry name" value="Carbamoyltrans_HypF-like"/>
</dbReference>
<dbReference type="Proteomes" id="UP000250166">
    <property type="component" value="Unassembled WGS sequence"/>
</dbReference>
<dbReference type="Pfam" id="PF01300">
    <property type="entry name" value="Sua5_yciO_yrdC"/>
    <property type="match status" value="1"/>
</dbReference>
<dbReference type="EMBL" id="UAWL01000006">
    <property type="protein sequence ID" value="SQB98181.1"/>
    <property type="molecule type" value="Genomic_DNA"/>
</dbReference>
<comment type="catalytic activity">
    <reaction evidence="8">
        <text>an acyl phosphate + H2O = a carboxylate + phosphate + H(+)</text>
        <dbReference type="Rhea" id="RHEA:14965"/>
        <dbReference type="ChEBI" id="CHEBI:15377"/>
        <dbReference type="ChEBI" id="CHEBI:15378"/>
        <dbReference type="ChEBI" id="CHEBI:29067"/>
        <dbReference type="ChEBI" id="CHEBI:43474"/>
        <dbReference type="ChEBI" id="CHEBI:59918"/>
        <dbReference type="EC" id="3.6.1.7"/>
    </reaction>
</comment>
<evidence type="ECO:0000259" key="10">
    <source>
        <dbReference type="PROSITE" id="PS51163"/>
    </source>
</evidence>
<evidence type="ECO:0000313" key="12">
    <source>
        <dbReference type="Proteomes" id="UP000250166"/>
    </source>
</evidence>
<dbReference type="Gene3D" id="3.30.70.100">
    <property type="match status" value="1"/>
</dbReference>
<proteinExistence type="inferred from homology"/>
<dbReference type="Gene3D" id="3.30.420.360">
    <property type="match status" value="1"/>
</dbReference>
<dbReference type="InterPro" id="IPR036046">
    <property type="entry name" value="Acylphosphatase-like_dom_sf"/>
</dbReference>
<evidence type="ECO:0000259" key="9">
    <source>
        <dbReference type="PROSITE" id="PS51160"/>
    </source>
</evidence>
<keyword evidence="4" id="KW-0479">Metal-binding</keyword>
<evidence type="ECO:0000256" key="5">
    <source>
        <dbReference type="ARBA" id="ARBA00022771"/>
    </source>
</evidence>
<evidence type="ECO:0000256" key="4">
    <source>
        <dbReference type="ARBA" id="ARBA00022723"/>
    </source>
</evidence>
<dbReference type="NCBIfam" id="TIGR00143">
    <property type="entry name" value="hypF"/>
    <property type="match status" value="1"/>
</dbReference>
<dbReference type="EC" id="3.6.1.7" evidence="8"/>
<evidence type="ECO:0000256" key="2">
    <source>
        <dbReference type="ARBA" id="ARBA00008097"/>
    </source>
</evidence>
<dbReference type="InterPro" id="IPR006070">
    <property type="entry name" value="Sua5-like_dom"/>
</dbReference>
<feature type="active site" evidence="8">
    <location>
        <position position="34"/>
    </location>
</feature>
<comment type="similarity">
    <text evidence="2">Belongs to the carbamoyltransferase HypF family.</text>
</comment>
<dbReference type="Pfam" id="PF22521">
    <property type="entry name" value="HypF_C_2"/>
    <property type="match status" value="1"/>
</dbReference>